<dbReference type="EMBL" id="PPEA01000254">
    <property type="protein sequence ID" value="PQM48041.1"/>
    <property type="molecule type" value="Genomic_DNA"/>
</dbReference>
<dbReference type="Gene3D" id="3.40.50.720">
    <property type="entry name" value="NAD(P)-binding Rossmann-like Domain"/>
    <property type="match status" value="1"/>
</dbReference>
<gene>
    <name evidence="5" type="primary">gno</name>
    <name evidence="4" type="ORF">BKN37_00510</name>
    <name evidence="5" type="ORF">C1Y40_01864</name>
</gene>
<dbReference type="Proteomes" id="UP000238296">
    <property type="component" value="Unassembled WGS sequence"/>
</dbReference>
<sequence length="254" mass="26560">MLVTGASRGIGEAVAREAMRRGARLSLLARASERLTAIAEQLDAHQIPTDLRDLDAVARVIREAETGHGPLDVLVNNAAMMGTGPLAHLSARTLRETLTANLLAPAELARAAAGSMIARRRGVIVTVSSFAGEMALRNIGAYSTSKGAITHLTRILQRELRGTGVRALPVLLGGVDTELIHENDVDPVAGPAAKRLSAIPADDPIVVARKILDAVEAGQRTLAIPAAGAPLLLLRNLPSTLADLVLAGLPRSYS</sequence>
<organism evidence="4 6">
    <name type="scientific">Mycobacterium talmoniae</name>
    <dbReference type="NCBI Taxonomy" id="1858794"/>
    <lineage>
        <taxon>Bacteria</taxon>
        <taxon>Bacillati</taxon>
        <taxon>Actinomycetota</taxon>
        <taxon>Actinomycetes</taxon>
        <taxon>Mycobacteriales</taxon>
        <taxon>Mycobacteriaceae</taxon>
        <taxon>Mycobacterium</taxon>
    </lineage>
</organism>
<dbReference type="SUPFAM" id="SSF51735">
    <property type="entry name" value="NAD(P)-binding Rossmann-fold domains"/>
    <property type="match status" value="1"/>
</dbReference>
<keyword evidence="2 5" id="KW-0560">Oxidoreductase</keyword>
<accession>A0A1S1NQU1</accession>
<keyword evidence="6" id="KW-1185">Reference proteome</keyword>
<reference evidence="4 6" key="1">
    <citation type="submission" date="2016-10" db="EMBL/GenBank/DDBJ databases">
        <title>Genome sequence of Mycobacterium talmonii.</title>
        <authorList>
            <person name="Greninger A.L."/>
            <person name="Elliott B."/>
            <person name="Vasireddy S."/>
            <person name="Vasireddy R."/>
        </authorList>
    </citation>
    <scope>NUCLEOTIDE SEQUENCE [LARGE SCALE GENOMIC DNA]</scope>
    <source>
        <strain evidence="4">MO-5499</strain>
        <strain evidence="6">NE-TNMC-100812</strain>
    </source>
</reference>
<evidence type="ECO:0000313" key="5">
    <source>
        <dbReference type="EMBL" id="PQM48041.1"/>
    </source>
</evidence>
<dbReference type="GO" id="GO:0016020">
    <property type="term" value="C:membrane"/>
    <property type="evidence" value="ECO:0007669"/>
    <property type="project" value="TreeGrafter"/>
</dbReference>
<evidence type="ECO:0000313" key="4">
    <source>
        <dbReference type="EMBL" id="OHV06951.1"/>
    </source>
</evidence>
<dbReference type="GO" id="GO:0008874">
    <property type="term" value="F:gluconate 5-dehydrogenase activity"/>
    <property type="evidence" value="ECO:0007669"/>
    <property type="project" value="UniProtKB-EC"/>
</dbReference>
<reference evidence="5 7" key="2">
    <citation type="journal article" date="2017" name="Int. J. Syst. Evol. Microbiol.">
        <title>Mycobacterium talmoniae sp. nov., a slowly growing mycobacterium isolated from human respiratory samples.</title>
        <authorList>
            <person name="Davidson R.M."/>
            <person name="DeGroote M.A."/>
            <person name="Marola J.L."/>
            <person name="Buss S."/>
            <person name="Jones V."/>
            <person name="McNeil M.R."/>
            <person name="Freifeld A.G."/>
            <person name="Elaine Epperson L."/>
            <person name="Hasan N.A."/>
            <person name="Jackson M."/>
            <person name="Iwen P.C."/>
            <person name="Salfinger M."/>
            <person name="Strong M."/>
        </authorList>
    </citation>
    <scope>NUCLEOTIDE SEQUENCE [LARGE SCALE GENOMIC DNA]</scope>
    <source>
        <strain evidence="5 7">ATCC BAA-2683</strain>
    </source>
</reference>
<evidence type="ECO:0000256" key="3">
    <source>
        <dbReference type="RuleBase" id="RU000363"/>
    </source>
</evidence>
<dbReference type="PRINTS" id="PR00080">
    <property type="entry name" value="SDRFAMILY"/>
</dbReference>
<dbReference type="CDD" id="cd05233">
    <property type="entry name" value="SDR_c"/>
    <property type="match status" value="1"/>
</dbReference>
<dbReference type="PANTHER" id="PTHR44196">
    <property type="entry name" value="DEHYDROGENASE/REDUCTASE SDR FAMILY MEMBER 7B"/>
    <property type="match status" value="1"/>
</dbReference>
<evidence type="ECO:0000313" key="6">
    <source>
        <dbReference type="Proteomes" id="UP000179734"/>
    </source>
</evidence>
<evidence type="ECO:0000256" key="1">
    <source>
        <dbReference type="ARBA" id="ARBA00006484"/>
    </source>
</evidence>
<dbReference type="AlphaFoldDB" id="A0A1S1NQU1"/>
<reference evidence="5" key="3">
    <citation type="submission" date="2018-01" db="EMBL/GenBank/DDBJ databases">
        <authorList>
            <person name="Gaut B.S."/>
            <person name="Morton B.R."/>
            <person name="Clegg M.T."/>
            <person name="Duvall M.R."/>
        </authorList>
    </citation>
    <scope>NUCLEOTIDE SEQUENCE</scope>
    <source>
        <strain evidence="5">ATCC BAA-2683</strain>
    </source>
</reference>
<dbReference type="PRINTS" id="PR00081">
    <property type="entry name" value="GDHRDH"/>
</dbReference>
<comment type="caution">
    <text evidence="4">The sequence shown here is derived from an EMBL/GenBank/DDBJ whole genome shotgun (WGS) entry which is preliminary data.</text>
</comment>
<dbReference type="Pfam" id="PF00106">
    <property type="entry name" value="adh_short"/>
    <property type="match status" value="1"/>
</dbReference>
<evidence type="ECO:0000313" key="7">
    <source>
        <dbReference type="Proteomes" id="UP000238296"/>
    </source>
</evidence>
<dbReference type="InterPro" id="IPR036291">
    <property type="entry name" value="NAD(P)-bd_dom_sf"/>
</dbReference>
<dbReference type="EMBL" id="MLQM01000001">
    <property type="protein sequence ID" value="OHV06951.1"/>
    <property type="molecule type" value="Genomic_DNA"/>
</dbReference>
<dbReference type="InterPro" id="IPR002347">
    <property type="entry name" value="SDR_fam"/>
</dbReference>
<protein>
    <submittedName>
        <fullName evidence="5">Gluconate 5-dehydrogenase</fullName>
        <ecNumber evidence="5">1.1.1.69</ecNumber>
    </submittedName>
</protein>
<name>A0A1S1NQU1_9MYCO</name>
<dbReference type="PANTHER" id="PTHR44196:SF1">
    <property type="entry name" value="DEHYDROGENASE_REDUCTASE SDR FAMILY MEMBER 7B"/>
    <property type="match status" value="1"/>
</dbReference>
<comment type="similarity">
    <text evidence="1 3">Belongs to the short-chain dehydrogenases/reductases (SDR) family.</text>
</comment>
<dbReference type="EC" id="1.1.1.69" evidence="5"/>
<dbReference type="Proteomes" id="UP000179734">
    <property type="component" value="Unassembled WGS sequence"/>
</dbReference>
<dbReference type="PROSITE" id="PS00061">
    <property type="entry name" value="ADH_SHORT"/>
    <property type="match status" value="1"/>
</dbReference>
<evidence type="ECO:0000256" key="2">
    <source>
        <dbReference type="ARBA" id="ARBA00023002"/>
    </source>
</evidence>
<dbReference type="RefSeq" id="WP_071019468.1">
    <property type="nucleotide sequence ID" value="NZ_MLQM01000001.1"/>
</dbReference>
<proteinExistence type="inferred from homology"/>
<dbReference type="InterPro" id="IPR020904">
    <property type="entry name" value="Sc_DH/Rdtase_CS"/>
</dbReference>